<sequence length="68" mass="6691">MSGVALLIPVLLWAITYPVLAAGIAAFVGGTYVLARIGARLVRESSGGETDETGEAGGAGGTSGRVAD</sequence>
<dbReference type="PATRIC" id="fig|1227455.4.peg.450"/>
<evidence type="ECO:0000256" key="1">
    <source>
        <dbReference type="SAM" id="MobiDB-lite"/>
    </source>
</evidence>
<protein>
    <submittedName>
        <fullName evidence="2">Uncharacterized protein</fullName>
    </submittedName>
</protein>
<reference evidence="2 3" key="1">
    <citation type="journal article" date="2014" name="PLoS Genet.">
        <title>Phylogenetically driven sequencing of extremely halophilic archaea reveals strategies for static and dynamic osmo-response.</title>
        <authorList>
            <person name="Becker E.A."/>
            <person name="Seitzer P.M."/>
            <person name="Tritt A."/>
            <person name="Larsen D."/>
            <person name="Krusor M."/>
            <person name="Yao A.I."/>
            <person name="Wu D."/>
            <person name="Madern D."/>
            <person name="Eisen J.A."/>
            <person name="Darling A.E."/>
            <person name="Facciotti M.T."/>
        </authorList>
    </citation>
    <scope>NUCLEOTIDE SEQUENCE [LARGE SCALE GENOMIC DNA]</scope>
    <source>
        <strain evidence="2 3">DSM 5350</strain>
    </source>
</reference>
<dbReference type="Proteomes" id="UP000011669">
    <property type="component" value="Unassembled WGS sequence"/>
</dbReference>
<feature type="region of interest" description="Disordered" evidence="1">
    <location>
        <begin position="44"/>
        <end position="68"/>
    </location>
</feature>
<evidence type="ECO:0000313" key="2">
    <source>
        <dbReference type="EMBL" id="EMA47237.1"/>
    </source>
</evidence>
<comment type="caution">
    <text evidence="2">The sequence shown here is derived from an EMBL/GenBank/DDBJ whole genome shotgun (WGS) entry which is preliminary data.</text>
</comment>
<name>M0MNG3_9EURY</name>
<dbReference type="AlphaFoldDB" id="M0MNG3"/>
<feature type="compositionally biased region" description="Gly residues" evidence="1">
    <location>
        <begin position="55"/>
        <end position="68"/>
    </location>
</feature>
<organism evidence="2 3">
    <name type="scientific">Halococcus saccharolyticus DSM 5350</name>
    <dbReference type="NCBI Taxonomy" id="1227455"/>
    <lineage>
        <taxon>Archaea</taxon>
        <taxon>Methanobacteriati</taxon>
        <taxon>Methanobacteriota</taxon>
        <taxon>Stenosarchaea group</taxon>
        <taxon>Halobacteria</taxon>
        <taxon>Halobacteriales</taxon>
        <taxon>Halococcaceae</taxon>
        <taxon>Halococcus</taxon>
    </lineage>
</organism>
<keyword evidence="3" id="KW-1185">Reference proteome</keyword>
<gene>
    <name evidence="2" type="ORF">C449_02205</name>
</gene>
<accession>M0MNG3</accession>
<evidence type="ECO:0000313" key="3">
    <source>
        <dbReference type="Proteomes" id="UP000011669"/>
    </source>
</evidence>
<proteinExistence type="predicted"/>
<dbReference type="EMBL" id="AOMD01000009">
    <property type="protein sequence ID" value="EMA47237.1"/>
    <property type="molecule type" value="Genomic_DNA"/>
</dbReference>
<dbReference type="InParanoid" id="M0MNG3"/>